<dbReference type="AlphaFoldDB" id="M7ZUM9"/>
<dbReference type="GO" id="GO:0005874">
    <property type="term" value="C:microtubule"/>
    <property type="evidence" value="ECO:0007669"/>
    <property type="project" value="UniProtKB-KW"/>
</dbReference>
<name>M7ZUM9_TRIUA</name>
<dbReference type="Gene3D" id="1.20.58.1520">
    <property type="match status" value="1"/>
</dbReference>
<dbReference type="PANTHER" id="PTHR19321:SF8">
    <property type="entry name" value="OS05G0552900 PROTEIN"/>
    <property type="match status" value="1"/>
</dbReference>
<feature type="compositionally biased region" description="Polar residues" evidence="4">
    <location>
        <begin position="721"/>
        <end position="732"/>
    </location>
</feature>
<proteinExistence type="inferred from homology"/>
<keyword evidence="5" id="KW-1133">Transmembrane helix</keyword>
<dbReference type="GO" id="GO:0000226">
    <property type="term" value="P:microtubule cytoskeleton organization"/>
    <property type="evidence" value="ECO:0007669"/>
    <property type="project" value="InterPro"/>
</dbReference>
<accession>M7ZUM9</accession>
<evidence type="ECO:0000256" key="5">
    <source>
        <dbReference type="SAM" id="Phobius"/>
    </source>
</evidence>
<feature type="coiled-coil region" evidence="3">
    <location>
        <begin position="323"/>
        <end position="350"/>
    </location>
</feature>
<evidence type="ECO:0000256" key="3">
    <source>
        <dbReference type="SAM" id="Coils"/>
    </source>
</evidence>
<organism evidence="6">
    <name type="scientific">Triticum urartu</name>
    <name type="common">Red wild einkorn</name>
    <name type="synonym">Crithodium urartu</name>
    <dbReference type="NCBI Taxonomy" id="4572"/>
    <lineage>
        <taxon>Eukaryota</taxon>
        <taxon>Viridiplantae</taxon>
        <taxon>Streptophyta</taxon>
        <taxon>Embryophyta</taxon>
        <taxon>Tracheophyta</taxon>
        <taxon>Spermatophyta</taxon>
        <taxon>Magnoliopsida</taxon>
        <taxon>Liliopsida</taxon>
        <taxon>Poales</taxon>
        <taxon>Poaceae</taxon>
        <taxon>BOP clade</taxon>
        <taxon>Pooideae</taxon>
        <taxon>Triticodae</taxon>
        <taxon>Triticeae</taxon>
        <taxon>Triticinae</taxon>
        <taxon>Triticum</taxon>
    </lineage>
</organism>
<feature type="compositionally biased region" description="Low complexity" evidence="4">
    <location>
        <begin position="704"/>
        <end position="717"/>
    </location>
</feature>
<sequence>MPSSQKQRKEEIDKEASPNPNVALPQRKGNGRPTTGPDANSKRVGTTSAVPFFLPGNPENTNANPACPAIASLPIPNPFQIKPPLLLLRRTHPHLNRAARPSAPPAGTPRRRTLVSELVITGPEIKPRQALTDPPRFGPLAGRGALAGTGMSGGRRPGDQLLQMETACGALMRELQERAPPAPSITYRGGVILRRVIWDEIGEQGAARDTMLLELQQECLDAYRRKVDQASRCPAQLRQAIADAQAALAAVCSAMAEPPVLVRQKGCGLREELSAIVPYLEEMKKRKVERWNQILDVIGKIKKISSEIRPADFVPFKAPVDQSDLSCRRLEELRMELQFLEKEKSERLKQVMDYLNTLHSLCKVLAVDFKQTISDVHPSLDEDGVPMNISNTTIERLALAIQRLRESKIERMQKLQDLSSTMLELWNLMDTPIEEQQSFQNITCNIAASEPEITEANALSIDVMNFVEAEVLRLEQLKVSKMKDLVLKKQTELEEHRRRAHLVGDEHYETQFNIEAIEAIEAGAIDPSLLLEQIEAYIATVKEDAFSRKDILERVERWLNACEEEAWLEDYSKDDNRYNAGRGAHIMLKRAEKARVLVNKIPGIVDVLTNKVIAWEKERGTEFTYDGVCIRNFTAILVHAIQHFRIVREEKEQEKKRQRVFIFCLTFSALASVFICGWYLMGERLQDQKKLEDQFKAEQEMLYGSKPSPSSRSNSGKKLTRNPSAGSRSKGTASPPIKKLSFKASTLGETETPRKPFTQIAPGNSNPATPVRSASNGTEGENRTPKILAAPTPKTPMMVTSPMQMTTTPALTAAPVCVSNDKPELCLLESTEYSFEERRLAYLAAHAA</sequence>
<feature type="compositionally biased region" description="Basic and acidic residues" evidence="4">
    <location>
        <begin position="7"/>
        <end position="16"/>
    </location>
</feature>
<dbReference type="InterPro" id="IPR007145">
    <property type="entry name" value="MAP65_Ase1_PRC1"/>
</dbReference>
<dbReference type="EMBL" id="KD214738">
    <property type="protein sequence ID" value="EMS51834.1"/>
    <property type="molecule type" value="Genomic_DNA"/>
</dbReference>
<keyword evidence="3" id="KW-0175">Coiled coil</keyword>
<dbReference type="STRING" id="4572.M7ZUM9"/>
<dbReference type="PANTHER" id="PTHR19321">
    <property type="entry name" value="PROTEIN REGULATOR OF CYTOKINESIS 1 PRC1-RELATED"/>
    <property type="match status" value="1"/>
</dbReference>
<evidence type="ECO:0000313" key="6">
    <source>
        <dbReference type="EMBL" id="EMS51834.1"/>
    </source>
</evidence>
<evidence type="ECO:0000256" key="2">
    <source>
        <dbReference type="ARBA" id="ARBA00022701"/>
    </source>
</evidence>
<dbReference type="OMA" id="ATHSRAM"/>
<dbReference type="Pfam" id="PF03999">
    <property type="entry name" value="MAP65_ASE1"/>
    <property type="match status" value="1"/>
</dbReference>
<reference evidence="6" key="1">
    <citation type="journal article" date="2013" name="Nature">
        <title>Draft genome of the wheat A-genome progenitor Triticum urartu.</title>
        <authorList>
            <person name="Ling H.Q."/>
            <person name="Zhao S."/>
            <person name="Liu D."/>
            <person name="Wang J."/>
            <person name="Sun H."/>
            <person name="Zhang C."/>
            <person name="Fan H."/>
            <person name="Li D."/>
            <person name="Dong L."/>
            <person name="Tao Y."/>
            <person name="Gao C."/>
            <person name="Wu H."/>
            <person name="Li Y."/>
            <person name="Cui Y."/>
            <person name="Guo X."/>
            <person name="Zheng S."/>
            <person name="Wang B."/>
            <person name="Yu K."/>
            <person name="Liang Q."/>
            <person name="Yang W."/>
            <person name="Lou X."/>
            <person name="Chen J."/>
            <person name="Feng M."/>
            <person name="Jian J."/>
            <person name="Zhang X."/>
            <person name="Luo G."/>
            <person name="Jiang Y."/>
            <person name="Liu J."/>
            <person name="Wang Z."/>
            <person name="Sha Y."/>
            <person name="Zhang B."/>
            <person name="Wu H."/>
            <person name="Tang D."/>
            <person name="Shen Q."/>
            <person name="Xue P."/>
            <person name="Zou S."/>
            <person name="Wang X."/>
            <person name="Liu X."/>
            <person name="Wang F."/>
            <person name="Yang Y."/>
            <person name="An X."/>
            <person name="Dong Z."/>
            <person name="Zhang K."/>
            <person name="Zhang X."/>
            <person name="Luo M.C."/>
            <person name="Dvorak J."/>
            <person name="Tong Y."/>
            <person name="Wang J."/>
            <person name="Yang H."/>
            <person name="Li Z."/>
            <person name="Wang D."/>
            <person name="Zhang A."/>
            <person name="Wang J."/>
        </authorList>
    </citation>
    <scope>NUCLEOTIDE SEQUENCE</scope>
</reference>
<feature type="transmembrane region" description="Helical" evidence="5">
    <location>
        <begin position="660"/>
        <end position="681"/>
    </location>
</feature>
<evidence type="ECO:0000256" key="1">
    <source>
        <dbReference type="ARBA" id="ARBA00006187"/>
    </source>
</evidence>
<feature type="compositionally biased region" description="Polar residues" evidence="4">
    <location>
        <begin position="761"/>
        <end position="779"/>
    </location>
</feature>
<keyword evidence="2" id="KW-0493">Microtubule</keyword>
<feature type="region of interest" description="Disordered" evidence="4">
    <location>
        <begin position="1"/>
        <end position="50"/>
    </location>
</feature>
<comment type="similarity">
    <text evidence="1">Belongs to the MAP65/ASE1 family.</text>
</comment>
<dbReference type="GO" id="GO:0005819">
    <property type="term" value="C:spindle"/>
    <property type="evidence" value="ECO:0007669"/>
    <property type="project" value="TreeGrafter"/>
</dbReference>
<keyword evidence="5" id="KW-0472">Membrane</keyword>
<protein>
    <recommendedName>
        <fullName evidence="7">65-kDa microtubule-associated protein 3</fullName>
    </recommendedName>
</protein>
<evidence type="ECO:0000256" key="4">
    <source>
        <dbReference type="SAM" id="MobiDB-lite"/>
    </source>
</evidence>
<gene>
    <name evidence="6" type="ORF">TRIUR3_03672</name>
</gene>
<dbReference type="eggNOG" id="KOG4302">
    <property type="taxonomic scope" value="Eukaryota"/>
</dbReference>
<dbReference type="GO" id="GO:0008017">
    <property type="term" value="F:microtubule binding"/>
    <property type="evidence" value="ECO:0007669"/>
    <property type="project" value="InterPro"/>
</dbReference>
<dbReference type="GO" id="GO:0005737">
    <property type="term" value="C:cytoplasm"/>
    <property type="evidence" value="ECO:0007669"/>
    <property type="project" value="TreeGrafter"/>
</dbReference>
<keyword evidence="5" id="KW-0812">Transmembrane</keyword>
<evidence type="ECO:0008006" key="7">
    <source>
        <dbReference type="Google" id="ProtNLM"/>
    </source>
</evidence>
<feature type="region of interest" description="Disordered" evidence="4">
    <location>
        <begin position="700"/>
        <end position="796"/>
    </location>
</feature>